<dbReference type="InterPro" id="IPR029063">
    <property type="entry name" value="SAM-dependent_MTases_sf"/>
</dbReference>
<dbReference type="SUPFAM" id="SSF53335">
    <property type="entry name" value="S-adenosyl-L-methionine-dependent methyltransferases"/>
    <property type="match status" value="1"/>
</dbReference>
<evidence type="ECO:0000256" key="4">
    <source>
        <dbReference type="ARBA" id="ARBA00047942"/>
    </source>
</evidence>
<dbReference type="GO" id="GO:0032259">
    <property type="term" value="P:methylation"/>
    <property type="evidence" value="ECO:0007669"/>
    <property type="project" value="UniProtKB-KW"/>
</dbReference>
<dbReference type="Proteomes" id="UP000465785">
    <property type="component" value="Plasmid pJCM6399"/>
</dbReference>
<evidence type="ECO:0000256" key="3">
    <source>
        <dbReference type="ARBA" id="ARBA00022679"/>
    </source>
</evidence>
<keyword evidence="3" id="KW-0808">Transferase</keyword>
<evidence type="ECO:0000256" key="2">
    <source>
        <dbReference type="ARBA" id="ARBA00022603"/>
    </source>
</evidence>
<evidence type="ECO:0000313" key="6">
    <source>
        <dbReference type="Proteomes" id="UP000465785"/>
    </source>
</evidence>
<proteinExistence type="predicted"/>
<accession>A0A9W4FIP0</accession>
<keyword evidence="5" id="KW-0614">Plasmid</keyword>
<dbReference type="InterPro" id="IPR050953">
    <property type="entry name" value="N4_N6_ade-DNA_methylase"/>
</dbReference>
<keyword evidence="2" id="KW-0489">Methyltransferase</keyword>
<gene>
    <name evidence="5" type="ORF">MGALJ_60550</name>
</gene>
<organism evidence="5 6">
    <name type="scientific">Mycobacterium gallinarum</name>
    <dbReference type="NCBI Taxonomy" id="39689"/>
    <lineage>
        <taxon>Bacteria</taxon>
        <taxon>Bacillati</taxon>
        <taxon>Actinomycetota</taxon>
        <taxon>Actinomycetes</taxon>
        <taxon>Mycobacteriales</taxon>
        <taxon>Mycobacteriaceae</taxon>
        <taxon>Mycobacterium</taxon>
    </lineage>
</organism>
<sequence length="1321" mass="142855">MAWFDTFLADREPRRWMAAEGLPAAINAGQVFLQDADYGLEVAVGEAAKRPTTADMRRAWTVRHGGRPSPVLLVVGYPDAGGIAVAVCGPAGENPPVYFDLDISRIERLSTAALAEPTRHAAQRCLLRLLPELDSELPGIVNSGLLASHELRYGVPLRADWEAATAASRAALRKRGHDLVKALGFTVTHLGTNTSLLSAGRDRRAVAVFLDEGESFEAPGMRFEGVSPVSHALALASREQLPWVVLTRGPEIRLYAVKPDVGVGRRGPSQTFIEANLALVPEDRAGFLQLLFSADALTVGGSFDQILDSSADFASDLATRLRDRVYRKAVPALAEGVAASLTDTPSREQLVAAYDQTLNVLFRLLFVAYGEDKDLLPYRSNSRYADHSLKRIARRLAEDANRDALSFDDDNFDLWEDVVQLWDAVRLGNPGWGVPAYNGGLFSTDPATNPAGAALQDIRLSNAHFGPALAALLIDVPDDGDDLLGPVDFRSLSVREFGTLYEGLLESELSLAPTDLSVDGDGNFVPAGERGVVEVAAGAVYLHNKSGERKATGSYFTKPFGVEHLLDQALEPALTQHLDRIQTLVDAGDDAAAAKAFFDFRCADIAMGSGHFLVAAVDRIEARLSAFLALHPIPTVTADLDALRTAALNALGELADGVEIEMTALLRRQVGRRCIYGVDRNVIAVELARLAIWIHTFVPGLPLSFLDHNLVTGNSLIGIASIDDALRVLAGDDDDAPTLYRDEITEFLERGAAALARLATIDDATVADVHAAQQAHHNALAAVEPAALLFDVLIAARLEDTAPPVSVDEESIRAAAEAAGARAAAEEVAALHFPVVFPEVFLRERPGFDCLLGNPPWDKVLFEPQQFWVTRMPGLNALPQSQRANRIEQLRVERPADAVVEAREKAERERFQGYVERSYPLRGRGHYDFAKLFTERALTLLHRSAALGYVLPANSLLLGGWSRIREALLTDSATTVAQARNKAGWLFDDVHNSTAVAFIGRHRTGESATVLIWPGLATQAALRSAGSGGGLTLNAKDLNELSDTMVVPWLNSAADRPVFETMQAHHSLSSDKGWVSGSHDARYDFRSSGPQRRFSSDTDSDGAWRILMTRHVVAYGIDDTIAFQRFISDPAALPNGVTAVDGVAGFDESHPVVIMRHPSRNDDSRTMIATALPRAGFVHNKGYVHAVKHAGGTGTAELLALLGFLNTFTCDWWVRRFVDRHVTAPVVNNVRLPDWSAEQIERAAELAAALLREQGQDTLAADRVLPTTEGDPVAARVELEALAAAGFGLQTDQMRTLLSDFSDGAAACPAPLRTAILEATR</sequence>
<dbReference type="EMBL" id="AP022602">
    <property type="protein sequence ID" value="BBY96386.1"/>
    <property type="molecule type" value="Genomic_DNA"/>
</dbReference>
<evidence type="ECO:0000256" key="1">
    <source>
        <dbReference type="ARBA" id="ARBA00011900"/>
    </source>
</evidence>
<comment type="catalytic activity">
    <reaction evidence="4">
        <text>a 2'-deoxyadenosine in DNA + S-adenosyl-L-methionine = an N(6)-methyl-2'-deoxyadenosine in DNA + S-adenosyl-L-homocysteine + H(+)</text>
        <dbReference type="Rhea" id="RHEA:15197"/>
        <dbReference type="Rhea" id="RHEA-COMP:12418"/>
        <dbReference type="Rhea" id="RHEA-COMP:12419"/>
        <dbReference type="ChEBI" id="CHEBI:15378"/>
        <dbReference type="ChEBI" id="CHEBI:57856"/>
        <dbReference type="ChEBI" id="CHEBI:59789"/>
        <dbReference type="ChEBI" id="CHEBI:90615"/>
        <dbReference type="ChEBI" id="CHEBI:90616"/>
        <dbReference type="EC" id="2.1.1.72"/>
    </reaction>
</comment>
<dbReference type="RefSeq" id="WP_163738745.1">
    <property type="nucleotide sequence ID" value="NZ_AP022602.1"/>
</dbReference>
<dbReference type="PANTHER" id="PTHR33841">
    <property type="entry name" value="DNA METHYLTRANSFERASE YEEA-RELATED"/>
    <property type="match status" value="1"/>
</dbReference>
<evidence type="ECO:0000313" key="5">
    <source>
        <dbReference type="EMBL" id="BBY96386.1"/>
    </source>
</evidence>
<dbReference type="REBASE" id="374433">
    <property type="entry name" value="Mga6399ORF60550P"/>
</dbReference>
<dbReference type="PRINTS" id="PR00507">
    <property type="entry name" value="N12N6MTFRASE"/>
</dbReference>
<dbReference type="KEGG" id="mgau:MGALJ_60550"/>
<name>A0A9W4FIP0_9MYCO</name>
<dbReference type="EC" id="2.1.1.72" evidence="1"/>
<protein>
    <recommendedName>
        <fullName evidence="1">site-specific DNA-methyltransferase (adenine-specific)</fullName>
        <ecNumber evidence="1">2.1.1.72</ecNumber>
    </recommendedName>
</protein>
<dbReference type="Gene3D" id="3.40.50.150">
    <property type="entry name" value="Vaccinia Virus protein VP39"/>
    <property type="match status" value="1"/>
</dbReference>
<dbReference type="GO" id="GO:0009007">
    <property type="term" value="F:site-specific DNA-methyltransferase (adenine-specific) activity"/>
    <property type="evidence" value="ECO:0007669"/>
    <property type="project" value="UniProtKB-EC"/>
</dbReference>
<reference evidence="5 6" key="1">
    <citation type="journal article" date="2019" name="Emerg. Microbes Infect.">
        <title>Comprehensive subspecies identification of 175 nontuberculous mycobacteria species based on 7547 genomic profiles.</title>
        <authorList>
            <person name="Matsumoto Y."/>
            <person name="Kinjo T."/>
            <person name="Motooka D."/>
            <person name="Nabeya D."/>
            <person name="Jung N."/>
            <person name="Uechi K."/>
            <person name="Horii T."/>
            <person name="Iida T."/>
            <person name="Fujita J."/>
            <person name="Nakamura S."/>
        </authorList>
    </citation>
    <scope>NUCLEOTIDE SEQUENCE [LARGE SCALE GENOMIC DNA]</scope>
    <source>
        <strain evidence="5 6">JCM 6399</strain>
        <plasmid evidence="5">pJCM6399</plasmid>
    </source>
</reference>
<dbReference type="PANTHER" id="PTHR33841:SF1">
    <property type="entry name" value="DNA METHYLTRANSFERASE A"/>
    <property type="match status" value="1"/>
</dbReference>
<geneLocation type="plasmid" evidence="5 6">
    <name>pJCM6399</name>
</geneLocation>
<keyword evidence="6" id="KW-1185">Reference proteome</keyword>